<dbReference type="Proteomes" id="UP001151760">
    <property type="component" value="Unassembled WGS sequence"/>
</dbReference>
<proteinExistence type="predicted"/>
<dbReference type="EMBL" id="BQNB010013572">
    <property type="protein sequence ID" value="GJT17608.1"/>
    <property type="molecule type" value="Genomic_DNA"/>
</dbReference>
<accession>A0ABQ5BV25</accession>
<reference evidence="2" key="2">
    <citation type="submission" date="2022-01" db="EMBL/GenBank/DDBJ databases">
        <authorList>
            <person name="Yamashiro T."/>
            <person name="Shiraishi A."/>
            <person name="Satake H."/>
            <person name="Nakayama K."/>
        </authorList>
    </citation>
    <scope>NUCLEOTIDE SEQUENCE</scope>
</reference>
<feature type="compositionally biased region" description="Basic and acidic residues" evidence="1">
    <location>
        <begin position="702"/>
        <end position="736"/>
    </location>
</feature>
<sequence>MNVGLRGDDMKENVLIMRISSYIKRSHLILHPLILNQRREVDVAPSYTLETSTPKALCDLRHSEGFIERLKLWISGRIQLEEKLTETETIVGVAVWSVNCLREEKEDGIFISQDKYVDEILKKFDFATVKTSSTPMEPNKALVKDEEADSVDVHLYGSMIGSLMYLTASMPDIMFAVCACARFQVTPKMSHLYAVKRIFRYLKGQPKLGLWYPRDSPFDLEAFSDRVVQFLGKRLISWQCKKQTIVANSTTKAEYVAAANCCRQVLWIQNQVLDYGFNFINTKIFIDNESTICIVKNLVFYSKTKHIEIRHHFIRDCYEKKSIQVIKIHTDHNVVDLLTKAFDVSRLNFLMVALDYLISEVAALPQTSVPLDHRADKAVHKEGTQAPRYHSGGADAQTRPETASKTSCDPPLSDFVPPTPHDSPLSGGNTLGSDEGRMELIQELMETYTSLKKRVLALEEAKTTQDIVITRLKLRVKRLEKKRKARTPQPMKRRLSNYGRKGSSEKGGSIADQVSNARPEVSAAIILVNVSAATPSTPPTTITIFGDEDLAISQTLMKMRSEKAKEKEKGVVLIDEEEPPRLNRSTTTLQPLPTIDPKDKGKGVLVEEEPEKPGKLAELDRAQKERQKQEEATSAALAEEFDEIQARIDVDHELANSLKEESTNWLAERAVAHKDKPPYKNSSLEQDDYLPQTYGYQWQAESTKKIPRADSEKESSKKQKLEEDNDAKKEELRDSKDVVPRDDVAIDVESLATKYTNVDWKNHILIENIASNMCGKENGLKPLILNECPFAYYVHCFAHQLELALVAASKDVDVIQSRQKKDDVTVEHHYWVDVVTMDPRKSFNADDICKPVTKYHPLDFTKQERIDFKLELQQYELDND</sequence>
<evidence type="ECO:0000313" key="3">
    <source>
        <dbReference type="Proteomes" id="UP001151760"/>
    </source>
</evidence>
<evidence type="ECO:0008006" key="4">
    <source>
        <dbReference type="Google" id="ProtNLM"/>
    </source>
</evidence>
<evidence type="ECO:0000313" key="2">
    <source>
        <dbReference type="EMBL" id="GJT17608.1"/>
    </source>
</evidence>
<reference evidence="2" key="1">
    <citation type="journal article" date="2022" name="Int. J. Mol. Sci.">
        <title>Draft Genome of Tanacetum Coccineum: Genomic Comparison of Closely Related Tanacetum-Family Plants.</title>
        <authorList>
            <person name="Yamashiro T."/>
            <person name="Shiraishi A."/>
            <person name="Nakayama K."/>
            <person name="Satake H."/>
        </authorList>
    </citation>
    <scope>NUCLEOTIDE SEQUENCE</scope>
</reference>
<feature type="region of interest" description="Disordered" evidence="1">
    <location>
        <begin position="381"/>
        <end position="434"/>
    </location>
</feature>
<name>A0ABQ5BV25_9ASTR</name>
<feature type="region of interest" description="Disordered" evidence="1">
    <location>
        <begin position="481"/>
        <end position="515"/>
    </location>
</feature>
<evidence type="ECO:0000256" key="1">
    <source>
        <dbReference type="SAM" id="MobiDB-lite"/>
    </source>
</evidence>
<dbReference type="CDD" id="cd09272">
    <property type="entry name" value="RNase_HI_RT_Ty1"/>
    <property type="match status" value="1"/>
</dbReference>
<dbReference type="PANTHER" id="PTHR11439:SF495">
    <property type="entry name" value="REVERSE TRANSCRIPTASE, RNA-DEPENDENT DNA POLYMERASE-RELATED"/>
    <property type="match status" value="1"/>
</dbReference>
<dbReference type="PANTHER" id="PTHR11439">
    <property type="entry name" value="GAG-POL-RELATED RETROTRANSPOSON"/>
    <property type="match status" value="1"/>
</dbReference>
<organism evidence="2 3">
    <name type="scientific">Tanacetum coccineum</name>
    <dbReference type="NCBI Taxonomy" id="301880"/>
    <lineage>
        <taxon>Eukaryota</taxon>
        <taxon>Viridiplantae</taxon>
        <taxon>Streptophyta</taxon>
        <taxon>Embryophyta</taxon>
        <taxon>Tracheophyta</taxon>
        <taxon>Spermatophyta</taxon>
        <taxon>Magnoliopsida</taxon>
        <taxon>eudicotyledons</taxon>
        <taxon>Gunneridae</taxon>
        <taxon>Pentapetalae</taxon>
        <taxon>asterids</taxon>
        <taxon>campanulids</taxon>
        <taxon>Asterales</taxon>
        <taxon>Asteraceae</taxon>
        <taxon>Asteroideae</taxon>
        <taxon>Anthemideae</taxon>
        <taxon>Anthemidinae</taxon>
        <taxon>Tanacetum</taxon>
    </lineage>
</organism>
<protein>
    <recommendedName>
        <fullName evidence="4">Reverse transcriptase Ty1/copia-type domain-containing protein</fullName>
    </recommendedName>
</protein>
<gene>
    <name evidence="2" type="ORF">Tco_0876314</name>
</gene>
<comment type="caution">
    <text evidence="2">The sequence shown here is derived from an EMBL/GenBank/DDBJ whole genome shotgun (WGS) entry which is preliminary data.</text>
</comment>
<feature type="region of interest" description="Disordered" evidence="1">
    <location>
        <begin position="700"/>
        <end position="736"/>
    </location>
</feature>
<feature type="compositionally biased region" description="Basic residues" evidence="1">
    <location>
        <begin position="481"/>
        <end position="495"/>
    </location>
</feature>
<keyword evidence="3" id="KW-1185">Reference proteome</keyword>
<feature type="region of interest" description="Disordered" evidence="1">
    <location>
        <begin position="582"/>
        <end position="614"/>
    </location>
</feature>